<feature type="transmembrane region" description="Helical" evidence="1">
    <location>
        <begin position="73"/>
        <end position="92"/>
    </location>
</feature>
<reference evidence="2 3" key="1">
    <citation type="submission" date="2016-06" db="EMBL/GenBank/DDBJ databases">
        <authorList>
            <person name="Kjaerup R.B."/>
            <person name="Dalgaard T.S."/>
            <person name="Juul-Madsen H.R."/>
        </authorList>
    </citation>
    <scope>NUCLEOTIDE SEQUENCE [LARGE SCALE GENOMIC DNA]</scope>
    <source>
        <strain evidence="2 3">DSM 45097</strain>
    </source>
</reference>
<name>A0A1C5JRC0_9ACTN</name>
<dbReference type="Proteomes" id="UP000198210">
    <property type="component" value="Chromosome I"/>
</dbReference>
<evidence type="ECO:0000256" key="1">
    <source>
        <dbReference type="SAM" id="Phobius"/>
    </source>
</evidence>
<dbReference type="AlphaFoldDB" id="A0A1C5JRC0"/>
<gene>
    <name evidence="2" type="ORF">GA0074704_4862</name>
</gene>
<dbReference type="RefSeq" id="WP_157743782.1">
    <property type="nucleotide sequence ID" value="NZ_JBHLYF010000002.1"/>
</dbReference>
<keyword evidence="1" id="KW-0472">Membrane</keyword>
<sequence length="129" mass="13345">MEQSNDTCPEPVVEQGQRRVPGPVVAAVTLLVAAALPASTMLASGPRMATGLVGVVLLLAMAHGLWRGSGRARFLTTVFSTAGVGYGVVAITKADPSGWLQIVAASAIVGLLLVPASSRRWFHDVPAEK</sequence>
<proteinExistence type="predicted"/>
<protein>
    <submittedName>
        <fullName evidence="2">Uncharacterized protein</fullName>
    </submittedName>
</protein>
<dbReference type="EMBL" id="LT607751">
    <property type="protein sequence ID" value="SCG73124.1"/>
    <property type="molecule type" value="Genomic_DNA"/>
</dbReference>
<accession>A0A1C5JRC0</accession>
<evidence type="ECO:0000313" key="3">
    <source>
        <dbReference type="Proteomes" id="UP000198210"/>
    </source>
</evidence>
<keyword evidence="3" id="KW-1185">Reference proteome</keyword>
<feature type="transmembrane region" description="Helical" evidence="1">
    <location>
        <begin position="48"/>
        <end position="66"/>
    </location>
</feature>
<organism evidence="2 3">
    <name type="scientific">Micromonospora siamensis</name>
    <dbReference type="NCBI Taxonomy" id="299152"/>
    <lineage>
        <taxon>Bacteria</taxon>
        <taxon>Bacillati</taxon>
        <taxon>Actinomycetota</taxon>
        <taxon>Actinomycetes</taxon>
        <taxon>Micromonosporales</taxon>
        <taxon>Micromonosporaceae</taxon>
        <taxon>Micromonospora</taxon>
    </lineage>
</organism>
<feature type="transmembrane region" description="Helical" evidence="1">
    <location>
        <begin position="24"/>
        <end position="42"/>
    </location>
</feature>
<feature type="transmembrane region" description="Helical" evidence="1">
    <location>
        <begin position="98"/>
        <end position="116"/>
    </location>
</feature>
<evidence type="ECO:0000313" key="2">
    <source>
        <dbReference type="EMBL" id="SCG73124.1"/>
    </source>
</evidence>
<keyword evidence="1" id="KW-1133">Transmembrane helix</keyword>
<keyword evidence="1" id="KW-0812">Transmembrane</keyword>